<organism evidence="1 2">
    <name type="scientific">Trichonephila clavipes</name>
    <name type="common">Golden silk orbweaver</name>
    <name type="synonym">Nephila clavipes</name>
    <dbReference type="NCBI Taxonomy" id="2585209"/>
    <lineage>
        <taxon>Eukaryota</taxon>
        <taxon>Metazoa</taxon>
        <taxon>Ecdysozoa</taxon>
        <taxon>Arthropoda</taxon>
        <taxon>Chelicerata</taxon>
        <taxon>Arachnida</taxon>
        <taxon>Araneae</taxon>
        <taxon>Araneomorphae</taxon>
        <taxon>Entelegynae</taxon>
        <taxon>Araneoidea</taxon>
        <taxon>Nephilidae</taxon>
        <taxon>Trichonephila</taxon>
    </lineage>
</organism>
<evidence type="ECO:0000313" key="2">
    <source>
        <dbReference type="Proteomes" id="UP000887159"/>
    </source>
</evidence>
<protein>
    <submittedName>
        <fullName evidence="1">Uncharacterized protein</fullName>
    </submittedName>
</protein>
<keyword evidence="2" id="KW-1185">Reference proteome</keyword>
<name>A0A8X6UVC8_TRICX</name>
<gene>
    <name evidence="1" type="ORF">TNCV_4292011</name>
</gene>
<comment type="caution">
    <text evidence="1">The sequence shown here is derived from an EMBL/GenBank/DDBJ whole genome shotgun (WGS) entry which is preliminary data.</text>
</comment>
<sequence length="102" mass="11817">MRVGFFRSCDRYVTDRSRCYLSTIIDWSLVGEFNEGVLFLFAHFPSRGVARGGYLERNRTLAFALSVSSVRFSGRRMFAMWRIISLALGRNIMKHNGISKER</sequence>
<dbReference type="AlphaFoldDB" id="A0A8X6UVC8"/>
<accession>A0A8X6UVC8</accession>
<dbReference type="Proteomes" id="UP000887159">
    <property type="component" value="Unassembled WGS sequence"/>
</dbReference>
<dbReference type="EMBL" id="BMAU01021177">
    <property type="protein sequence ID" value="GFX94156.1"/>
    <property type="molecule type" value="Genomic_DNA"/>
</dbReference>
<reference evidence="1" key="1">
    <citation type="submission" date="2020-08" db="EMBL/GenBank/DDBJ databases">
        <title>Multicomponent nature underlies the extraordinary mechanical properties of spider dragline silk.</title>
        <authorList>
            <person name="Kono N."/>
            <person name="Nakamura H."/>
            <person name="Mori M."/>
            <person name="Yoshida Y."/>
            <person name="Ohtoshi R."/>
            <person name="Malay A.D."/>
            <person name="Moran D.A.P."/>
            <person name="Tomita M."/>
            <person name="Numata K."/>
            <person name="Arakawa K."/>
        </authorList>
    </citation>
    <scope>NUCLEOTIDE SEQUENCE</scope>
</reference>
<proteinExistence type="predicted"/>
<evidence type="ECO:0000313" key="1">
    <source>
        <dbReference type="EMBL" id="GFX94156.1"/>
    </source>
</evidence>